<evidence type="ECO:0000256" key="1">
    <source>
        <dbReference type="ARBA" id="ARBA00005056"/>
    </source>
</evidence>
<feature type="binding site" evidence="11">
    <location>
        <position position="181"/>
    </location>
    <ligand>
        <name>L-homoserine</name>
        <dbReference type="ChEBI" id="CHEBI:57476"/>
    </ligand>
</feature>
<dbReference type="Pfam" id="PF03447">
    <property type="entry name" value="NAD_binding_3"/>
    <property type="match status" value="1"/>
</dbReference>
<keyword evidence="15" id="KW-1185">Reference proteome</keyword>
<dbReference type="InterPro" id="IPR001342">
    <property type="entry name" value="HDH_cat"/>
</dbReference>
<evidence type="ECO:0000256" key="2">
    <source>
        <dbReference type="ARBA" id="ARBA00005062"/>
    </source>
</evidence>
<dbReference type="Gene3D" id="3.30.360.10">
    <property type="entry name" value="Dihydrodipicolinate Reductase, domain 2"/>
    <property type="match status" value="1"/>
</dbReference>
<gene>
    <name evidence="14" type="ORF">FNE76_05085</name>
</gene>
<reference evidence="14" key="2">
    <citation type="submission" date="2019-07" db="EMBL/GenBank/DDBJ databases">
        <authorList>
            <person name="Papic B."/>
        </authorList>
    </citation>
    <scope>NUCLEOTIDE SEQUENCE [LARGE SCALE GENOMIC DNA]</scope>
    <source>
        <strain evidence="14">L8b</strain>
    </source>
</reference>
<dbReference type="Proteomes" id="UP000319322">
    <property type="component" value="Unassembled WGS sequence"/>
</dbReference>
<evidence type="ECO:0000259" key="12">
    <source>
        <dbReference type="Pfam" id="PF00742"/>
    </source>
</evidence>
<evidence type="ECO:0000256" key="9">
    <source>
        <dbReference type="ARBA" id="ARBA00023167"/>
    </source>
</evidence>
<keyword evidence="7" id="KW-0791">Threonine biosynthesis</keyword>
<evidence type="ECO:0000256" key="3">
    <source>
        <dbReference type="ARBA" id="ARBA00006753"/>
    </source>
</evidence>
<dbReference type="InterPro" id="IPR036291">
    <property type="entry name" value="NAD(P)-bd_dom_sf"/>
</dbReference>
<accession>A0A553USM8</accession>
<dbReference type="OrthoDB" id="9808167at2"/>
<dbReference type="SUPFAM" id="SSF51735">
    <property type="entry name" value="NAD(P)-binding Rossmann-fold domains"/>
    <property type="match status" value="1"/>
</dbReference>
<evidence type="ECO:0000256" key="4">
    <source>
        <dbReference type="ARBA" id="ARBA00013213"/>
    </source>
</evidence>
<dbReference type="InterPro" id="IPR016204">
    <property type="entry name" value="HDH"/>
</dbReference>
<dbReference type="EC" id="1.1.1.3" evidence="4"/>
<dbReference type="PANTHER" id="PTHR43331">
    <property type="entry name" value="HOMOSERINE DEHYDROGENASE"/>
    <property type="match status" value="1"/>
</dbReference>
<evidence type="ECO:0000259" key="13">
    <source>
        <dbReference type="Pfam" id="PF03447"/>
    </source>
</evidence>
<organism evidence="14 15">
    <name type="scientific">Helicobacter mehlei</name>
    <dbReference type="NCBI Taxonomy" id="2316080"/>
    <lineage>
        <taxon>Bacteria</taxon>
        <taxon>Pseudomonadati</taxon>
        <taxon>Campylobacterota</taxon>
        <taxon>Epsilonproteobacteria</taxon>
        <taxon>Campylobacterales</taxon>
        <taxon>Helicobacteraceae</taxon>
        <taxon>Helicobacter</taxon>
    </lineage>
</organism>
<feature type="active site" description="Proton donor" evidence="10">
    <location>
        <position position="196"/>
    </location>
</feature>
<evidence type="ECO:0000256" key="10">
    <source>
        <dbReference type="PIRSR" id="PIRSR000098-1"/>
    </source>
</evidence>
<evidence type="ECO:0000256" key="8">
    <source>
        <dbReference type="ARBA" id="ARBA00023002"/>
    </source>
</evidence>
<feature type="binding site" evidence="11">
    <location>
        <position position="102"/>
    </location>
    <ligand>
        <name>NADPH</name>
        <dbReference type="ChEBI" id="CHEBI:57783"/>
    </ligand>
</feature>
<dbReference type="GO" id="GO:0004412">
    <property type="term" value="F:homoserine dehydrogenase activity"/>
    <property type="evidence" value="ECO:0007669"/>
    <property type="project" value="UniProtKB-EC"/>
</dbReference>
<dbReference type="NCBIfam" id="NF004976">
    <property type="entry name" value="PRK06349.1"/>
    <property type="match status" value="1"/>
</dbReference>
<feature type="domain" description="Aspartate/homoserine dehydrogenase NAD-binding" evidence="13">
    <location>
        <begin position="10"/>
        <end position="110"/>
    </location>
</feature>
<evidence type="ECO:0000256" key="7">
    <source>
        <dbReference type="ARBA" id="ARBA00022697"/>
    </source>
</evidence>
<name>A0A553USM8_9HELI</name>
<comment type="caution">
    <text evidence="14">The sequence shown here is derived from an EMBL/GenBank/DDBJ whole genome shotgun (WGS) entry which is preliminary data.</text>
</comment>
<dbReference type="GO" id="GO:0050661">
    <property type="term" value="F:NADP binding"/>
    <property type="evidence" value="ECO:0007669"/>
    <property type="project" value="InterPro"/>
</dbReference>
<dbReference type="Gene3D" id="3.30.70.260">
    <property type="match status" value="1"/>
</dbReference>
<comment type="similarity">
    <text evidence="3">Belongs to the homoserine dehydrogenase family.</text>
</comment>
<dbReference type="EMBL" id="VKGC01000011">
    <property type="protein sequence ID" value="TSA83193.1"/>
    <property type="molecule type" value="Genomic_DNA"/>
</dbReference>
<dbReference type="GO" id="GO:0009086">
    <property type="term" value="P:methionine biosynthetic process"/>
    <property type="evidence" value="ECO:0007669"/>
    <property type="project" value="UniProtKB-KW"/>
</dbReference>
<sequence>MGILNIGIIGLGCVGMGVVEILKKNRALIAKRCGHELVITRGVVQDLSKKRAVDFPLSDRLEDILEDPSIDVVVELMGGVEQAFQVAQRALKQKKGFVTANKAMLAQHYYSLQNLGAMGFEASVCGGLPILNALQEGLGANEVLGIQGILNGTTNFILSQMEQGQDFASALQQAQALGYAEANAHLDISGLDSAHKLLILTFLAFHIQPSLDEMFIEGIERIKLIDMHYAKRLERTIKHLALAHKQGDKIALSVCPVLLDQNHVLARVEGVMNGVCVLGDCLGESFYYGAGAGGLATASAVVGDLMGVLNKKFYPTSPTPHTLKTPQEIQSAYYLRVDLSQYNNPLSLISPVLEECHIKICAYFQEDKTCIVITEIATQAHIQQALLLCRQIPELQGIYAMRLYP</sequence>
<dbReference type="FunFam" id="3.30.360.10:FF:000005">
    <property type="entry name" value="Homoserine dehydrogenase"/>
    <property type="match status" value="1"/>
</dbReference>
<dbReference type="Gene3D" id="3.40.50.720">
    <property type="entry name" value="NAD(P)-binding Rossmann-like Domain"/>
    <property type="match status" value="1"/>
</dbReference>
<dbReference type="RefSeq" id="WP_120948471.1">
    <property type="nucleotide sequence ID" value="NZ_QXQP01000013.1"/>
</dbReference>
<comment type="pathway">
    <text evidence="2">Amino-acid biosynthesis; L-methionine biosynthesis via de novo pathway; L-homoserine from L-aspartate: step 3/3.</text>
</comment>
<dbReference type="SUPFAM" id="SSF55347">
    <property type="entry name" value="Glyceraldehyde-3-phosphate dehydrogenase-like, C-terminal domain"/>
    <property type="match status" value="1"/>
</dbReference>
<evidence type="ECO:0000313" key="14">
    <source>
        <dbReference type="EMBL" id="TSA83193.1"/>
    </source>
</evidence>
<feature type="domain" description="Homoserine dehydrogenase catalytic" evidence="12">
    <location>
        <begin position="129"/>
        <end position="306"/>
    </location>
</feature>
<dbReference type="Pfam" id="PF00742">
    <property type="entry name" value="Homoserine_dh"/>
    <property type="match status" value="1"/>
</dbReference>
<keyword evidence="11" id="KW-0521">NADP</keyword>
<dbReference type="GO" id="GO:0009088">
    <property type="term" value="P:threonine biosynthetic process"/>
    <property type="evidence" value="ECO:0007669"/>
    <property type="project" value="UniProtKB-UniPathway"/>
</dbReference>
<keyword evidence="8 14" id="KW-0560">Oxidoreductase</keyword>
<proteinExistence type="inferred from homology"/>
<reference evidence="14" key="1">
    <citation type="submission" date="2019-07" db="EMBL/GenBank/DDBJ databases">
        <title>Helicobacter labacensis sp. nov., Helicobacter mehlei sp. nov. and Helicobacter vulpis sp. nov., isolated from gastric mucosa of red fox (Vulpis vulpis).</title>
        <authorList>
            <person name="Kusar D."/>
            <person name="Gruntar I."/>
            <person name="Pate M."/>
            <person name="Zajc U."/>
            <person name="Ocepek M."/>
        </authorList>
    </citation>
    <scope>NUCLEOTIDE SEQUENCE [LARGE SCALE GENOMIC DNA]</scope>
    <source>
        <strain evidence="14">L8b</strain>
    </source>
</reference>
<keyword evidence="9" id="KW-0486">Methionine biosynthesis</keyword>
<evidence type="ECO:0000256" key="6">
    <source>
        <dbReference type="ARBA" id="ARBA00022605"/>
    </source>
</evidence>
<evidence type="ECO:0000313" key="15">
    <source>
        <dbReference type="Proteomes" id="UP000319322"/>
    </source>
</evidence>
<comment type="pathway">
    <text evidence="1">Amino-acid biosynthesis; L-threonine biosynthesis; L-threonine from L-aspartate: step 3/5.</text>
</comment>
<keyword evidence="6" id="KW-0028">Amino-acid biosynthesis</keyword>
<dbReference type="PIRSF" id="PIRSF000098">
    <property type="entry name" value="Homoser_dehydrog"/>
    <property type="match status" value="1"/>
</dbReference>
<dbReference type="UniPathway" id="UPA00050">
    <property type="reaction ID" value="UER00063"/>
</dbReference>
<evidence type="ECO:0000256" key="11">
    <source>
        <dbReference type="PIRSR" id="PIRSR000098-2"/>
    </source>
</evidence>
<dbReference type="InterPro" id="IPR005106">
    <property type="entry name" value="Asp/hSer_DH_NAD-bd"/>
</dbReference>
<protein>
    <recommendedName>
        <fullName evidence="5">Homoserine dehydrogenase</fullName>
        <ecNumber evidence="4">1.1.1.3</ecNumber>
    </recommendedName>
</protein>
<dbReference type="PANTHER" id="PTHR43331:SF1">
    <property type="entry name" value="HOMOSERINE DEHYDROGENASE"/>
    <property type="match status" value="1"/>
</dbReference>
<dbReference type="UniPathway" id="UPA00051">
    <property type="reaction ID" value="UER00465"/>
</dbReference>
<dbReference type="AlphaFoldDB" id="A0A553USM8"/>
<evidence type="ECO:0000256" key="5">
    <source>
        <dbReference type="ARBA" id="ARBA00013376"/>
    </source>
</evidence>